<protein>
    <submittedName>
        <fullName evidence="1">Uncharacterized protein</fullName>
    </submittedName>
</protein>
<dbReference type="EMBL" id="CAJVRC010000425">
    <property type="protein sequence ID" value="CAG8882578.1"/>
    <property type="molecule type" value="Genomic_DNA"/>
</dbReference>
<evidence type="ECO:0000313" key="2">
    <source>
        <dbReference type="Proteomes" id="UP001154252"/>
    </source>
</evidence>
<dbReference type="AlphaFoldDB" id="A0A9W4NZC3"/>
<gene>
    <name evidence="1" type="ORF">PEGY_LOCUS191</name>
</gene>
<dbReference type="OrthoDB" id="5343483at2759"/>
<dbReference type="Proteomes" id="UP001154252">
    <property type="component" value="Unassembled WGS sequence"/>
</dbReference>
<keyword evidence="2" id="KW-1185">Reference proteome</keyword>
<comment type="caution">
    <text evidence="1">The sequence shown here is derived from an EMBL/GenBank/DDBJ whole genome shotgun (WGS) entry which is preliminary data.</text>
</comment>
<organism evidence="1 2">
    <name type="scientific">Penicillium egyptiacum</name>
    <dbReference type="NCBI Taxonomy" id="1303716"/>
    <lineage>
        <taxon>Eukaryota</taxon>
        <taxon>Fungi</taxon>
        <taxon>Dikarya</taxon>
        <taxon>Ascomycota</taxon>
        <taxon>Pezizomycotina</taxon>
        <taxon>Eurotiomycetes</taxon>
        <taxon>Eurotiomycetidae</taxon>
        <taxon>Eurotiales</taxon>
        <taxon>Aspergillaceae</taxon>
        <taxon>Penicillium</taxon>
    </lineage>
</organism>
<accession>A0A9W4NZC3</accession>
<name>A0A9W4NZC3_9EURO</name>
<evidence type="ECO:0000313" key="1">
    <source>
        <dbReference type="EMBL" id="CAG8882578.1"/>
    </source>
</evidence>
<sequence length="242" mass="26903">MLTIFIFQSNYPMSRDIDGADKLPTEGVFSSNSVTLSLAYITFDKIQSLRRKHVYTPSYKIVNTPVLRVRQKRLDSLVPQNLAEDPYIVTILIALAQEQRRRQQEQQQGSPGQGAKVITKYQASHMDADTTLSVAKSSTARSSCPSTEQMNRSTANSFKVQVLAVPGIAADAFYVYTADIPSGFLNKFDEPSHYSPSPPVAITYCRVPLASSNMLRKLHRLLCATSCSFCCSNKEQDFRAAC</sequence>
<reference evidence="1" key="1">
    <citation type="submission" date="2021-07" db="EMBL/GenBank/DDBJ databases">
        <authorList>
            <person name="Branca A.L. A."/>
        </authorList>
    </citation>
    <scope>NUCLEOTIDE SEQUENCE</scope>
</reference>
<proteinExistence type="predicted"/>